<evidence type="ECO:0000313" key="2">
    <source>
        <dbReference type="Proteomes" id="UP000789901"/>
    </source>
</evidence>
<gene>
    <name evidence="1" type="ORF">GMARGA_LOCUS13151</name>
</gene>
<dbReference type="EMBL" id="CAJVQB010008251">
    <property type="protein sequence ID" value="CAG8716292.1"/>
    <property type="molecule type" value="Genomic_DNA"/>
</dbReference>
<organism evidence="1 2">
    <name type="scientific">Gigaspora margarita</name>
    <dbReference type="NCBI Taxonomy" id="4874"/>
    <lineage>
        <taxon>Eukaryota</taxon>
        <taxon>Fungi</taxon>
        <taxon>Fungi incertae sedis</taxon>
        <taxon>Mucoromycota</taxon>
        <taxon>Glomeromycotina</taxon>
        <taxon>Glomeromycetes</taxon>
        <taxon>Diversisporales</taxon>
        <taxon>Gigasporaceae</taxon>
        <taxon>Gigaspora</taxon>
    </lineage>
</organism>
<reference evidence="1 2" key="1">
    <citation type="submission" date="2021-06" db="EMBL/GenBank/DDBJ databases">
        <authorList>
            <person name="Kallberg Y."/>
            <person name="Tangrot J."/>
            <person name="Rosling A."/>
        </authorList>
    </citation>
    <scope>NUCLEOTIDE SEQUENCE [LARGE SCALE GENOMIC DNA]</scope>
    <source>
        <strain evidence="1 2">120-4 pot B 10/14</strain>
    </source>
</reference>
<protein>
    <submittedName>
        <fullName evidence="1">37783_t:CDS:1</fullName>
    </submittedName>
</protein>
<sequence>MLKQYLELKQKSPAEVLSNPRVTLEKKERRMLRDIVADSEKKEWVAAFG</sequence>
<name>A0ABN7V165_GIGMA</name>
<evidence type="ECO:0000313" key="1">
    <source>
        <dbReference type="EMBL" id="CAG8716292.1"/>
    </source>
</evidence>
<keyword evidence="2" id="KW-1185">Reference proteome</keyword>
<proteinExistence type="predicted"/>
<dbReference type="Proteomes" id="UP000789901">
    <property type="component" value="Unassembled WGS sequence"/>
</dbReference>
<comment type="caution">
    <text evidence="1">The sequence shown here is derived from an EMBL/GenBank/DDBJ whole genome shotgun (WGS) entry which is preliminary data.</text>
</comment>
<accession>A0ABN7V165</accession>